<dbReference type="Pfam" id="PF00437">
    <property type="entry name" value="T2SSE"/>
    <property type="match status" value="1"/>
</dbReference>
<evidence type="ECO:0000256" key="2">
    <source>
        <dbReference type="ARBA" id="ARBA00022741"/>
    </source>
</evidence>
<evidence type="ECO:0000256" key="3">
    <source>
        <dbReference type="ARBA" id="ARBA00022840"/>
    </source>
</evidence>
<gene>
    <name evidence="5" type="ORF">EV672_10959</name>
</gene>
<evidence type="ECO:0000259" key="4">
    <source>
        <dbReference type="PROSITE" id="PS00662"/>
    </source>
</evidence>
<dbReference type="GO" id="GO:0016887">
    <property type="term" value="F:ATP hydrolysis activity"/>
    <property type="evidence" value="ECO:0007669"/>
    <property type="project" value="TreeGrafter"/>
</dbReference>
<organism evidence="5 6">
    <name type="scientific">Aquabacterium commune</name>
    <dbReference type="NCBI Taxonomy" id="70586"/>
    <lineage>
        <taxon>Bacteria</taxon>
        <taxon>Pseudomonadati</taxon>
        <taxon>Pseudomonadota</taxon>
        <taxon>Betaproteobacteria</taxon>
        <taxon>Burkholderiales</taxon>
        <taxon>Aquabacterium</taxon>
    </lineage>
</organism>
<dbReference type="Gene3D" id="3.30.450.90">
    <property type="match status" value="1"/>
</dbReference>
<dbReference type="RefSeq" id="WP_133610558.1">
    <property type="nucleotide sequence ID" value="NZ_SNXW01000009.1"/>
</dbReference>
<dbReference type="InterPro" id="IPR027417">
    <property type="entry name" value="P-loop_NTPase"/>
</dbReference>
<dbReference type="PANTHER" id="PTHR30258:SF1">
    <property type="entry name" value="PROTEIN TRANSPORT PROTEIN HOFB HOMOLOG"/>
    <property type="match status" value="1"/>
</dbReference>
<dbReference type="PROSITE" id="PS00662">
    <property type="entry name" value="T2SP_E"/>
    <property type="match status" value="1"/>
</dbReference>
<sequence>MSAQLQSNGQPEGSNVLPLDGMLNWVPDWRVWPLARALRLRVVVARDGEGDAADAGHLWALTPHTDDVLLREAVGRAVPQPLRWRHVEEDTLCLWLAQGEQAFEARGTLFDVEGAVGGAEGGAEVHALSVDTITRETSQVVRMLDATLFDALKAQASDLHLESTATGMVIRHRLDGVMVHVGDVGSREVAEQLVSRLKVMAELDIGERRLPQDGRFKLRVQQSADSGVREVDFRVSIMPSSFGEDAVLRILDRSRLSEESSALSLEGLGFDADDATVVRRLASKPYGMLLVTGPTGSGKTTTLYAVVQEINTGDDKIITIEDPVEYQLGGVVQIPVNEKKGLTFARGLRSILRHDPDRVMVGEIRDAETAQIASQAALTGHLVLSTIHANNVFDVVGRFMHMGVDLYNMVSALNGVVAQRLMRKLCTHCAVPWQPSALDLKAAQLPLDTHGTFFQAVGCAHCRDTGYRGRKAVTEILLMDDTLRDLIVTRASLIKIKAHARASGTRLLRESALACVQRGESTLAELNRVTLAE</sequence>
<dbReference type="InterPro" id="IPR001482">
    <property type="entry name" value="T2SS/T4SS_dom"/>
</dbReference>
<dbReference type="OrthoDB" id="5790493at2"/>
<protein>
    <submittedName>
        <fullName evidence="5">General secretion pathway protein E</fullName>
    </submittedName>
</protein>
<reference evidence="5 6" key="1">
    <citation type="submission" date="2019-03" db="EMBL/GenBank/DDBJ databases">
        <title>Genomic Encyclopedia of Type Strains, Phase IV (KMG-IV): sequencing the most valuable type-strain genomes for metagenomic binning, comparative biology and taxonomic classification.</title>
        <authorList>
            <person name="Goeker M."/>
        </authorList>
    </citation>
    <scope>NUCLEOTIDE SEQUENCE [LARGE SCALE GENOMIC DNA]</scope>
    <source>
        <strain evidence="5 6">DSM 11901</strain>
    </source>
</reference>
<dbReference type="GO" id="GO:0005886">
    <property type="term" value="C:plasma membrane"/>
    <property type="evidence" value="ECO:0007669"/>
    <property type="project" value="TreeGrafter"/>
</dbReference>
<keyword evidence="3" id="KW-0067">ATP-binding</keyword>
<dbReference type="SUPFAM" id="SSF52540">
    <property type="entry name" value="P-loop containing nucleoside triphosphate hydrolases"/>
    <property type="match status" value="1"/>
</dbReference>
<evidence type="ECO:0000313" key="6">
    <source>
        <dbReference type="Proteomes" id="UP000294593"/>
    </source>
</evidence>
<accession>A0A4R6R5D6</accession>
<name>A0A4R6R5D6_9BURK</name>
<comment type="similarity">
    <text evidence="1">Belongs to the GSP E family.</text>
</comment>
<dbReference type="AlphaFoldDB" id="A0A4R6R5D6"/>
<evidence type="ECO:0000313" key="5">
    <source>
        <dbReference type="EMBL" id="TDP81019.1"/>
    </source>
</evidence>
<keyword evidence="2" id="KW-0547">Nucleotide-binding</keyword>
<dbReference type="Gene3D" id="3.40.50.300">
    <property type="entry name" value="P-loop containing nucleotide triphosphate hydrolases"/>
    <property type="match status" value="1"/>
</dbReference>
<dbReference type="CDD" id="cd01129">
    <property type="entry name" value="PulE-GspE-like"/>
    <property type="match status" value="1"/>
</dbReference>
<feature type="domain" description="Bacterial type II secretion system protein E" evidence="4">
    <location>
        <begin position="352"/>
        <end position="366"/>
    </location>
</feature>
<dbReference type="Proteomes" id="UP000294593">
    <property type="component" value="Unassembled WGS sequence"/>
</dbReference>
<keyword evidence="6" id="KW-1185">Reference proteome</keyword>
<evidence type="ECO:0000256" key="1">
    <source>
        <dbReference type="ARBA" id="ARBA00006611"/>
    </source>
</evidence>
<dbReference type="GO" id="GO:0005524">
    <property type="term" value="F:ATP binding"/>
    <property type="evidence" value="ECO:0007669"/>
    <property type="project" value="UniProtKB-KW"/>
</dbReference>
<comment type="caution">
    <text evidence="5">The sequence shown here is derived from an EMBL/GenBank/DDBJ whole genome shotgun (WGS) entry which is preliminary data.</text>
</comment>
<dbReference type="EMBL" id="SNXW01000009">
    <property type="protein sequence ID" value="TDP81019.1"/>
    <property type="molecule type" value="Genomic_DNA"/>
</dbReference>
<dbReference type="PANTHER" id="PTHR30258">
    <property type="entry name" value="TYPE II SECRETION SYSTEM PROTEIN GSPE-RELATED"/>
    <property type="match status" value="1"/>
</dbReference>
<proteinExistence type="inferred from homology"/>